<dbReference type="SUPFAM" id="SSF52172">
    <property type="entry name" value="CheY-like"/>
    <property type="match status" value="1"/>
</dbReference>
<evidence type="ECO:0000259" key="2">
    <source>
        <dbReference type="PROSITE" id="PS50110"/>
    </source>
</evidence>
<feature type="modified residue" description="4-aspartylphosphate" evidence="1">
    <location>
        <position position="62"/>
    </location>
</feature>
<dbReference type="RefSeq" id="WP_109928433.1">
    <property type="nucleotide sequence ID" value="NZ_QGNY01000001.1"/>
</dbReference>
<dbReference type="Pfam" id="PF00072">
    <property type="entry name" value="Response_reg"/>
    <property type="match status" value="1"/>
</dbReference>
<dbReference type="Proteomes" id="UP000245391">
    <property type="component" value="Unassembled WGS sequence"/>
</dbReference>
<comment type="caution">
    <text evidence="3">The sequence shown here is derived from an EMBL/GenBank/DDBJ whole genome shotgun (WGS) entry which is preliminary data.</text>
</comment>
<dbReference type="InterPro" id="IPR001789">
    <property type="entry name" value="Sig_transdc_resp-reg_receiver"/>
</dbReference>
<feature type="domain" description="Response regulatory" evidence="2">
    <location>
        <begin position="10"/>
        <end position="121"/>
    </location>
</feature>
<evidence type="ECO:0000313" key="3">
    <source>
        <dbReference type="EMBL" id="PWS33853.1"/>
    </source>
</evidence>
<evidence type="ECO:0000313" key="4">
    <source>
        <dbReference type="Proteomes" id="UP000245391"/>
    </source>
</evidence>
<evidence type="ECO:0000256" key="1">
    <source>
        <dbReference type="PROSITE-ProRule" id="PRU00169"/>
    </source>
</evidence>
<proteinExistence type="predicted"/>
<name>A0A317F636_9SPHI</name>
<dbReference type="GO" id="GO:0000160">
    <property type="term" value="P:phosphorelay signal transduction system"/>
    <property type="evidence" value="ECO:0007669"/>
    <property type="project" value="InterPro"/>
</dbReference>
<keyword evidence="4" id="KW-1185">Reference proteome</keyword>
<dbReference type="SMART" id="SM00448">
    <property type="entry name" value="REC"/>
    <property type="match status" value="1"/>
</dbReference>
<dbReference type="InterPro" id="IPR011006">
    <property type="entry name" value="CheY-like_superfamily"/>
</dbReference>
<dbReference type="OrthoDB" id="9787344at2"/>
<dbReference type="Gene3D" id="3.40.50.2300">
    <property type="match status" value="1"/>
</dbReference>
<dbReference type="AlphaFoldDB" id="A0A317F636"/>
<accession>A0A317F636</accession>
<dbReference type="EMBL" id="QGNY01000001">
    <property type="protein sequence ID" value="PWS33853.1"/>
    <property type="molecule type" value="Genomic_DNA"/>
</dbReference>
<keyword evidence="1" id="KW-0597">Phosphoprotein</keyword>
<gene>
    <name evidence="3" type="ORF">DF947_04385</name>
</gene>
<sequence length="136" mass="15530">MNSSTRAPYSCVILDDDKAMVHILEHYVSLTDKLELKGSFTDPLDATAAFWNFEKIDFLFVDIEMDISGIDVARMLRDKIAYVIFVTGHITYALDAFAEGDRFLVKPVSFEKFLETINSIISRDRNKKLLGKRSEV</sequence>
<dbReference type="PROSITE" id="PS50110">
    <property type="entry name" value="RESPONSE_REGULATORY"/>
    <property type="match status" value="1"/>
</dbReference>
<protein>
    <recommendedName>
        <fullName evidence="2">Response regulatory domain-containing protein</fullName>
    </recommendedName>
</protein>
<organism evidence="3 4">
    <name type="scientific">Pedobacter paludis</name>
    <dbReference type="NCBI Taxonomy" id="2203212"/>
    <lineage>
        <taxon>Bacteria</taxon>
        <taxon>Pseudomonadati</taxon>
        <taxon>Bacteroidota</taxon>
        <taxon>Sphingobacteriia</taxon>
        <taxon>Sphingobacteriales</taxon>
        <taxon>Sphingobacteriaceae</taxon>
        <taxon>Pedobacter</taxon>
    </lineage>
</organism>
<reference evidence="4" key="1">
    <citation type="submission" date="2018-05" db="EMBL/GenBank/DDBJ databases">
        <title>Pedobacter paludis sp. nov., isolated from wetland soil.</title>
        <authorList>
            <person name="Zhang Y."/>
        </authorList>
    </citation>
    <scope>NUCLEOTIDE SEQUENCE [LARGE SCALE GENOMIC DNA]</scope>
    <source>
        <strain evidence="4">R-8</strain>
    </source>
</reference>